<dbReference type="EMBL" id="DTIY01000010">
    <property type="protein sequence ID" value="HGY38447.1"/>
    <property type="molecule type" value="Genomic_DNA"/>
</dbReference>
<evidence type="ECO:0008006" key="2">
    <source>
        <dbReference type="Google" id="ProtNLM"/>
    </source>
</evidence>
<sequence length="76" mass="8543">MEGRGVLVLLVAGGEETMSPRELVLAAFEEVVFLQDLVARVGLPLPVVWEIVLSLEKEGKVTYFSWRGKTVIMKRR</sequence>
<reference evidence="1" key="1">
    <citation type="journal article" date="2020" name="mSystems">
        <title>Genome- and Community-Level Interaction Insights into Carbon Utilization and Element Cycling Functions of Hydrothermarchaeota in Hydrothermal Sediment.</title>
        <authorList>
            <person name="Zhou Z."/>
            <person name="Liu Y."/>
            <person name="Xu W."/>
            <person name="Pan J."/>
            <person name="Luo Z.H."/>
            <person name="Li M."/>
        </authorList>
    </citation>
    <scope>NUCLEOTIDE SEQUENCE [LARGE SCALE GENOMIC DNA]</scope>
    <source>
        <strain evidence="1">SpSt-82</strain>
    </source>
</reference>
<dbReference type="AlphaFoldDB" id="A0A7V4WKH5"/>
<comment type="caution">
    <text evidence="1">The sequence shown here is derived from an EMBL/GenBank/DDBJ whole genome shotgun (WGS) entry which is preliminary data.</text>
</comment>
<evidence type="ECO:0000313" key="1">
    <source>
        <dbReference type="EMBL" id="HGY38447.1"/>
    </source>
</evidence>
<organism evidence="1">
    <name type="scientific">Candidatus Caldatribacterium saccharofermentans</name>
    <dbReference type="NCBI Taxonomy" id="1454753"/>
    <lineage>
        <taxon>Bacteria</taxon>
        <taxon>Pseudomonadati</taxon>
        <taxon>Atribacterota</taxon>
        <taxon>Atribacteria</taxon>
        <taxon>Atribacterales</taxon>
        <taxon>Candidatus Caldatribacteriaceae</taxon>
        <taxon>Candidatus Caldatribacterium</taxon>
    </lineage>
</organism>
<accession>A0A7V4WKH5</accession>
<gene>
    <name evidence="1" type="ORF">ENW11_01375</name>
</gene>
<proteinExistence type="predicted"/>
<name>A0A7V4WKH5_9BACT</name>
<protein>
    <recommendedName>
        <fullName evidence="2">DprA winged helix domain-containing protein</fullName>
    </recommendedName>
</protein>